<evidence type="ECO:0000313" key="4">
    <source>
        <dbReference type="EMBL" id="EKD25486.1"/>
    </source>
</evidence>
<evidence type="ECO:0000256" key="2">
    <source>
        <dbReference type="ARBA" id="ARBA00023157"/>
    </source>
</evidence>
<evidence type="ECO:0000256" key="1">
    <source>
        <dbReference type="ARBA" id="ARBA00022729"/>
    </source>
</evidence>
<gene>
    <name evidence="4" type="ORF">ACD_80C00046G0013</name>
</gene>
<sequence>MCKFCDKKFYPKTPLDFVQRFCCNTKKHTNHIHKKIIHHVHKRKHHWVSYIHILLLLVVFLLYNITTFNTAQEVILPPDQTPIIIENEPQIIPDRQTGDTTIAPEQVPAEAVTWTAEILSWELFSWEILTWEMLSWEILTWEILTWEMLSWEILSWEILSWEVLTWEILTWENLSWAMLTWEIITWEITSGVILTWSEILPWVGEILSWISPSGEIISEEILTWEILTWEIFSWEIVTWWLSTWWLLTEIISPDTISGLLLWLDASAYDSLLMNSNERISTRKDKRDNGIEATMSEAGRRPTYETDIISGHPAIYFDDVNDGLGTNIIFEAPYTIYTVFNVENPYLANTRVLQGLNNRYLGTLNYRLTHATSGSIIGEWPYTSPDFVIASIRNDWTETYVSNNGISITENSMYNKSPTWFGIGSFWFTQDEPLGWYVSEVLVYDNSLPLEKRLEILAYLDDKYPNRSSHSLHSYAGDAEVVAAEAPIIDITPLTGETILATGAGETWIVIPVVEPIVEPIVPEIIIPPVQEIPQISTGEILSWEILTWEILTWEIETWWLSTELIVTGYFDTAYDKWSYDDKIIQLQKLLTWMQMYTGAWDGIYSDEVIDAVYTYQTQNWLLIGQETNKAVRGYLGPKTRKALNQSYVEYQNYEISLQQQLQEQLISTWEILTETWWLSTGVIETWINEIIIPITGQETLDAIGTLSWVNTIDVFAPAQEVAPSIWDIQISTWWLSTEIIETWNILSETWNLSAEVGVQIETWILETTTWTLLPAPWTLEVETWTTEIVLPTVEQEVLNEIGTLPWVNTIVLFDPLSNPLLFSGLLLDTGFQSALSGFVYTSWAQIGLVFTTWTSQEITAYLQNLGYVTGTMTLVPVNTKTLVGDVAMDFADLSGVLLVPVVFQSVNELAGHIAEVQLPAWTLLKTADGSLFTGELTPPVFQDPATVEQYVDQDVVAVIDVWADEHIQFEDTGGNNLYATFRVPVPGMNIGDTVDVNYSEDGVNRTYMNSVNVQIIDDESYAVFYANHFTTFYLGTDTWTFLINNDTTYTTWLAVTLNNSVSWAVQMRFWNSIAQRDATSWVAYATGYSWNLTWTDGDGIKRVYAQFSGNGVVRNVSDSIIYDTSSGTLADSLQTYLDSSNNGSVFYDLANANDFTNSNASSATSSWEQYMTFNGTNAYVYNNTDVITGYPFSFSTRVKPTDLNWAQVIYDIARSSSNSRYRGIMLNGNKAAIISSNSTETITNGSTTLQAGKRYHIVWVFNSSTSKRLYVNGILDATQTTSVSFSTSTSNRMTIGRMGDSSPDRYLNGAVDEVRVYDKALSQTEIDSLYMIPPTFDVQTAFTGTPTLYGEFTPKMRNVSLIINGTTYATTGSTGWKWQTLPMITGLANGTYNVTVNYTNVYGNTWSTIYTAWLTISLPASTWLHITYSPTGFTSGNIIATLTWLDPTYMIINNFWSEFITFTGNGSFIWQYVDKQGTTWYITATVTWIDITQPTFAGVSSWSQYSGNVTITFADANLSWATLSGLNWNTYYSGNFQNGSTVTSDGKYIFTVRDKAGNSTWAIFTINTDVTPPTAYVTYSPGSWTWTNQDVIATLTWFSEIGVTITNNSWSANYTFTDNGSFLFTFQDTAGNIWFATGTVNWIDKIPPTFTWVSTWGVYDYSSSWYIISFGDNNTWVSAVLITYSMASGTVVSSWAYISGTPLIASGHYDYELIVTDAVGNSTWARFHIHYLTFTTIYTPWSGARTSGNVLAVITWFSEPVTDITPATYTFTWNGSFQFSFYHPEGFDTHYSTATVYRIDKEPPTFTWVTEWGTYISASVIFTDNNMGATATISGGNYTWWTYLSDTIINGEWEYTIIIMDIVGNTTSVHFSIDLLVPTAIVTYSPGSWTFTSGNVIATLTWFSKTGVTITNNWWLANYTFTGNGDFVFTFQDTVGNIWSTTATVNRIDKTPPTFTGVSTWGFYPWSVTISFSDDNLSWAILSGIGNSYYSGDFHNNTPFLAPDGKFMLTVYDLAGNSTGATFRVHTSILHFSWIVTGGYYNHDVSIDYRLVHLDPDDSLSWAVLSGLNGNGYYNGNYQSWALITGEWMYRFTVYETDGDRTWAIFTIDKTKPNASIEYSPPVGIATTGFVDATLTWTSEDIVILNNDWLDTITLENNESLSFQFIDLAGNTWETRVYVWRIKPNLWAFTWIALDSEYLSNTELIWWRGTGTVAVSITTGILYKNGVALSGLTTTWVENDEFYITMTSSSDPLITYTSTLTIGDTTGDFTITTMDLPATINGPTSFDFGNRDASTTIQTIEKTFSWSTDYFKVVDRQGIDTGYYTTISISDMNNPSGGSIPYTDIAVKALTGIVTLSWTENPRVYSAITDTYQYFTASPLTFISRDIAANGGMIWTYGLQTIWKIDIPAFQNIGDYSGVITYTLY</sequence>
<dbReference type="SUPFAM" id="SSF49899">
    <property type="entry name" value="Concanavalin A-like lectins/glucanases"/>
    <property type="match status" value="1"/>
</dbReference>
<protein>
    <recommendedName>
        <fullName evidence="3">LamG-like jellyroll fold domain-containing protein</fullName>
    </recommendedName>
</protein>
<dbReference type="EMBL" id="AMFJ01036053">
    <property type="protein sequence ID" value="EKD25486.1"/>
    <property type="molecule type" value="Genomic_DNA"/>
</dbReference>
<dbReference type="SUPFAM" id="SSF47090">
    <property type="entry name" value="PGBD-like"/>
    <property type="match status" value="1"/>
</dbReference>
<dbReference type="Pfam" id="PF13385">
    <property type="entry name" value="Laminin_G_3"/>
    <property type="match status" value="1"/>
</dbReference>
<accession>K1XJS7</accession>
<proteinExistence type="predicted"/>
<keyword evidence="1" id="KW-0732">Signal</keyword>
<dbReference type="Gene3D" id="2.60.120.200">
    <property type="match status" value="1"/>
</dbReference>
<feature type="domain" description="LamG-like jellyroll fold" evidence="3">
    <location>
        <begin position="1192"/>
        <end position="1324"/>
    </location>
</feature>
<evidence type="ECO:0000259" key="3">
    <source>
        <dbReference type="SMART" id="SM00560"/>
    </source>
</evidence>
<dbReference type="SMART" id="SM00560">
    <property type="entry name" value="LamGL"/>
    <property type="match status" value="1"/>
</dbReference>
<comment type="caution">
    <text evidence="4">The sequence shown here is derived from an EMBL/GenBank/DDBJ whole genome shotgun (WGS) entry which is preliminary data.</text>
</comment>
<dbReference type="InterPro" id="IPR013320">
    <property type="entry name" value="ConA-like_dom_sf"/>
</dbReference>
<dbReference type="InterPro" id="IPR036365">
    <property type="entry name" value="PGBD-like_sf"/>
</dbReference>
<reference evidence="4" key="1">
    <citation type="journal article" date="2012" name="Science">
        <title>Fermentation, hydrogen, and sulfur metabolism in multiple uncultivated bacterial phyla.</title>
        <authorList>
            <person name="Wrighton K.C."/>
            <person name="Thomas B.C."/>
            <person name="Sharon I."/>
            <person name="Miller C.S."/>
            <person name="Castelle C.J."/>
            <person name="VerBerkmoes N.C."/>
            <person name="Wilkins M.J."/>
            <person name="Hettich R.L."/>
            <person name="Lipton M.S."/>
            <person name="Williams K.H."/>
            <person name="Long P.E."/>
            <person name="Banfield J.F."/>
        </authorList>
    </citation>
    <scope>NUCLEOTIDE SEQUENCE [LARGE SCALE GENOMIC DNA]</scope>
</reference>
<dbReference type="InterPro" id="IPR036366">
    <property type="entry name" value="PGBDSf"/>
</dbReference>
<dbReference type="InterPro" id="IPR006558">
    <property type="entry name" value="LamG-like"/>
</dbReference>
<name>K1XJS7_9BACT</name>
<organism evidence="4">
    <name type="scientific">uncultured bacterium</name>
    <name type="common">gcode 4</name>
    <dbReference type="NCBI Taxonomy" id="1234023"/>
    <lineage>
        <taxon>Bacteria</taxon>
        <taxon>environmental samples</taxon>
    </lineage>
</organism>
<dbReference type="Gene3D" id="1.10.101.10">
    <property type="entry name" value="PGBD-like superfamily/PGBD"/>
    <property type="match status" value="1"/>
</dbReference>
<keyword evidence="2" id="KW-1015">Disulfide bond</keyword>